<protein>
    <recommendedName>
        <fullName evidence="2">VWFD domain-containing protein</fullName>
    </recommendedName>
</protein>
<reference evidence="3 4" key="1">
    <citation type="submission" date="2019-07" db="EMBL/GenBank/DDBJ databases">
        <title>Whole genome shotgun sequence of Reyranella soli NBRC 108950.</title>
        <authorList>
            <person name="Hosoyama A."/>
            <person name="Uohara A."/>
            <person name="Ohji S."/>
            <person name="Ichikawa N."/>
        </authorList>
    </citation>
    <scope>NUCLEOTIDE SEQUENCE [LARGE SCALE GENOMIC DNA]</scope>
    <source>
        <strain evidence="3 4">NBRC 108950</strain>
    </source>
</reference>
<proteinExistence type="predicted"/>
<evidence type="ECO:0000259" key="2">
    <source>
        <dbReference type="PROSITE" id="PS51233"/>
    </source>
</evidence>
<evidence type="ECO:0000313" key="4">
    <source>
        <dbReference type="Proteomes" id="UP000321058"/>
    </source>
</evidence>
<dbReference type="OrthoDB" id="9773411at2"/>
<keyword evidence="4" id="KW-1185">Reference proteome</keyword>
<dbReference type="InterPro" id="IPR001846">
    <property type="entry name" value="VWF_type-D"/>
</dbReference>
<dbReference type="EMBL" id="BKAJ01000100">
    <property type="protein sequence ID" value="GEP58434.1"/>
    <property type="molecule type" value="Genomic_DNA"/>
</dbReference>
<gene>
    <name evidence="3" type="ORF">RSO01_56000</name>
</gene>
<comment type="caution">
    <text evidence="3">The sequence shown here is derived from an EMBL/GenBank/DDBJ whole genome shotgun (WGS) entry which is preliminary data.</text>
</comment>
<dbReference type="Pfam" id="PF00094">
    <property type="entry name" value="VWD"/>
    <property type="match status" value="1"/>
</dbReference>
<dbReference type="Proteomes" id="UP000321058">
    <property type="component" value="Unassembled WGS sequence"/>
</dbReference>
<evidence type="ECO:0000313" key="3">
    <source>
        <dbReference type="EMBL" id="GEP58434.1"/>
    </source>
</evidence>
<dbReference type="PROSITE" id="PS51233">
    <property type="entry name" value="VWFD"/>
    <property type="match status" value="1"/>
</dbReference>
<name>A0A512NHK6_9HYPH</name>
<organism evidence="3 4">
    <name type="scientific">Reyranella soli</name>
    <dbReference type="NCBI Taxonomy" id="1230389"/>
    <lineage>
        <taxon>Bacteria</taxon>
        <taxon>Pseudomonadati</taxon>
        <taxon>Pseudomonadota</taxon>
        <taxon>Alphaproteobacteria</taxon>
        <taxon>Hyphomicrobiales</taxon>
        <taxon>Reyranellaceae</taxon>
        <taxon>Reyranella</taxon>
    </lineage>
</organism>
<feature type="domain" description="VWFD" evidence="2">
    <location>
        <begin position="1419"/>
        <end position="1608"/>
    </location>
</feature>
<feature type="region of interest" description="Disordered" evidence="1">
    <location>
        <begin position="1606"/>
        <end position="1627"/>
    </location>
</feature>
<sequence length="1627" mass="162525">MSTSDDGKPLQTGLVDMGDISFYNNPSTAVPFSTLLNSDLDPYPGLFSEIVLNVTWAQLQPVTGIDTPLITADIDIAIALVAAYNQQHDTDLGIKLRVWGGFTAPEWAKNINGPPIAVIDKDGNPQTLGRFWSADYIDAWTSLQNALATAFDGNALIRGISNTAGASETDEPFIPLTNGVYPLQAVGYTDAAQQLTLRAAIADYSQWSTTPLDYTMNLFHLADGGHSNGDENFTLAVLQQARNSARVVQAGNHALNNPLPSSDAFIYLQMQADAALDPSATGGSLQTASPRTLLSSATTNSTENGAFDGPTPAFPGYAGWPYVIANGAAANAGDIELWDGLVPYPGFPGLTANQVQFLATVLAAGNAPTTGAPDDGSALGFIAPAFVTGAPGTVGFSGVDAVLLASATTQSAYSVTLTSTNGGTLGVTDPFGIAGGSTSGPTLSLSGPLSQINTVLASLTDMLQSGRDIVQIAVTDSSGNTAVRTVGVEISAPVAAPAASPPSDVNGTTISDITALLANKGVLFVGGVENAQTVNGDLQIGPDLSLLAALAPSAYSTASLAVSGALEVLNGGIGRFSGNLGGSTATIESGAQLSGNGTLSASGGGAIVNDGTIEAVTDLTLGLQRLTLANALAGSGTVTIDAGATLIANAAIGATQTINFASPPNLPFSPSTLELQAPFGMGGAITGFSYADRLILNDVTVNSASYDSGAGLLTVNLQTGGPLVYRLTGDLTGLSPTISGGHIITFAPLSPGIAPSVVVPQAASLQGAVDRDVLVPNIVLEMPIPDGTILPIAEITVTLTTTAGTGGRLLASDVTGNGTITITGNNTGTLTLAGSLFAVEQSLQTLTYKGRTTTPDSISISATNYAGIASATATISVSNYASGATPDRFEWDSSVAVGSFSDVTNWKLTGSGASTTTPPGGVNVALFKPGSAGAYTVSGDGAVDQVNVTAPTTLTGQVIAQGASGVGLVVDANGTLLLAGGGEFTDQAKAIVGGTGAGLLTLMGGALALTGSTADALVVGEAAGSDGTVVNLEQITANGTVVIGESGSGTLALLGVASSMTAGGATIGRSAGSQGTALVNGGFWAIGQSTTDVTSSGELVVGDAGNGSLLIDGAANGISGQVTAYEATIGRQAGSHGVVRLDGGLLLVANTNATGDTILTVGDDGDGSLAIEHGSEVAVGAASANNNGLLLVGRADDGRGRIRIGDYSALLVYGDAHLGEAGAAEVTVGAGADHDALFGVNGTLTLGAAGHLALGGTDATVRAEIFHIASGGGVSGWGTLSGLGGGSKTVQLADIHNDGSIKANGGELLLYGGVTGSGDLSMAAGSSLTLQAAVGTEQTLTFGANGHALLNDPHAFRGTIVGFNGDDVLELASTHASSATWANGVLTLDTDLGPLRLKIAGDYAADGFTVTPDGLGGTNVAGGRGDVHMMTFDGLHYDFQAVGEFVAVQWTDPATPLQIRIETAGVHGVASITTELEAVFGNTKVTFAVGQAISLHVDGAPDIALHGGGVQAIPGGTLAQLSSGTYQLTWNTGQAVIVSYHGNDWLDWGVALGPHDGAGSVRGLLGSHSGQGTDFQLPDGTILHQPLSNEDIVGFYADAWRVSPDGSPVGDSHHPPVTHLTHHDAIL</sequence>
<evidence type="ECO:0000256" key="1">
    <source>
        <dbReference type="SAM" id="MobiDB-lite"/>
    </source>
</evidence>
<dbReference type="RefSeq" id="WP_147153668.1">
    <property type="nucleotide sequence ID" value="NZ_BKAJ01000100.1"/>
</dbReference>
<accession>A0A512NHK6</accession>